<feature type="region of interest" description="Disordered" evidence="1">
    <location>
        <begin position="67"/>
        <end position="96"/>
    </location>
</feature>
<reference evidence="2" key="1">
    <citation type="submission" date="2012-05" db="EMBL/GenBank/DDBJ databases">
        <authorList>
            <person name="Krishnakumar V."/>
            <person name="Cheung F."/>
            <person name="Xiao Y."/>
            <person name="Chan A."/>
            <person name="Moskal W.A."/>
            <person name="Town C.D."/>
        </authorList>
    </citation>
    <scope>NUCLEOTIDE SEQUENCE</scope>
</reference>
<organism evidence="2">
    <name type="scientific">Lotus japonicus</name>
    <name type="common">Lotus corniculatus var. japonicus</name>
    <dbReference type="NCBI Taxonomy" id="34305"/>
    <lineage>
        <taxon>Eukaryota</taxon>
        <taxon>Viridiplantae</taxon>
        <taxon>Streptophyta</taxon>
        <taxon>Embryophyta</taxon>
        <taxon>Tracheophyta</taxon>
        <taxon>Spermatophyta</taxon>
        <taxon>Magnoliopsida</taxon>
        <taxon>eudicotyledons</taxon>
        <taxon>Gunneridae</taxon>
        <taxon>Pentapetalae</taxon>
        <taxon>rosids</taxon>
        <taxon>fabids</taxon>
        <taxon>Fabales</taxon>
        <taxon>Fabaceae</taxon>
        <taxon>Papilionoideae</taxon>
        <taxon>50 kb inversion clade</taxon>
        <taxon>NPAAA clade</taxon>
        <taxon>Hologalegina</taxon>
        <taxon>robinioid clade</taxon>
        <taxon>Loteae</taxon>
        <taxon>Lotus</taxon>
    </lineage>
</organism>
<dbReference type="EMBL" id="BT134196">
    <property type="protein sequence ID" value="AFK33991.1"/>
    <property type="molecule type" value="mRNA"/>
</dbReference>
<name>I3S149_LOTJA</name>
<evidence type="ECO:0000256" key="1">
    <source>
        <dbReference type="SAM" id="MobiDB-lite"/>
    </source>
</evidence>
<protein>
    <submittedName>
        <fullName evidence="2">Uncharacterized protein</fullName>
    </submittedName>
</protein>
<evidence type="ECO:0000313" key="2">
    <source>
        <dbReference type="EMBL" id="AFK33991.1"/>
    </source>
</evidence>
<dbReference type="AlphaFoldDB" id="I3S149"/>
<accession>I3S149</accession>
<proteinExistence type="evidence at transcript level"/>
<sequence>MSGINDIGLDLEVDGNEISRVCVVSMDAANFGSSYNDKLRLRSCKEGFNISLASQIKLRMRSQDYISEPKLGKPTNNGRANKTPVASHENLSRFVS</sequence>